<feature type="transmembrane region" description="Helical" evidence="2">
    <location>
        <begin position="52"/>
        <end position="71"/>
    </location>
</feature>
<proteinExistence type="predicted"/>
<comment type="caution">
    <text evidence="3">The sequence shown here is derived from an EMBL/GenBank/DDBJ whole genome shotgun (WGS) entry which is preliminary data.</text>
</comment>
<gene>
    <name evidence="3" type="ORF">FB458_1360</name>
</gene>
<dbReference type="Proteomes" id="UP000317893">
    <property type="component" value="Unassembled WGS sequence"/>
</dbReference>
<sequence>MADQKTPDQKTPDQKTPDQKTPDQKSTGQKSTGQKSTGGGQHTAGAFDIRNIIGALIGLYGVVLTVMGLFADPETAKTGGVNANLWAGIGMLVVGLAFLAWARLKPIVVPEHPAGPGPAADAGPAGDGDRPRSH</sequence>
<dbReference type="RefSeq" id="WP_246061096.1">
    <property type="nucleotide sequence ID" value="NZ_BAAAPR010000002.1"/>
</dbReference>
<evidence type="ECO:0000313" key="4">
    <source>
        <dbReference type="Proteomes" id="UP000317893"/>
    </source>
</evidence>
<evidence type="ECO:0000313" key="3">
    <source>
        <dbReference type="EMBL" id="TQJ08276.1"/>
    </source>
</evidence>
<dbReference type="AlphaFoldDB" id="A0A542DZ00"/>
<name>A0A542DZ00_9MICO</name>
<evidence type="ECO:0000256" key="2">
    <source>
        <dbReference type="SAM" id="Phobius"/>
    </source>
</evidence>
<feature type="compositionally biased region" description="Basic and acidic residues" evidence="1">
    <location>
        <begin position="1"/>
        <end position="23"/>
    </location>
</feature>
<organism evidence="3 4">
    <name type="scientific">Lapillicoccus jejuensis</name>
    <dbReference type="NCBI Taxonomy" id="402171"/>
    <lineage>
        <taxon>Bacteria</taxon>
        <taxon>Bacillati</taxon>
        <taxon>Actinomycetota</taxon>
        <taxon>Actinomycetes</taxon>
        <taxon>Micrococcales</taxon>
        <taxon>Intrasporangiaceae</taxon>
        <taxon>Lapillicoccus</taxon>
    </lineage>
</organism>
<feature type="transmembrane region" description="Helical" evidence="2">
    <location>
        <begin position="83"/>
        <end position="102"/>
    </location>
</feature>
<keyword evidence="2" id="KW-1133">Transmembrane helix</keyword>
<feature type="compositionally biased region" description="Polar residues" evidence="1">
    <location>
        <begin position="24"/>
        <end position="35"/>
    </location>
</feature>
<keyword evidence="2" id="KW-0812">Transmembrane</keyword>
<accession>A0A542DZ00</accession>
<feature type="region of interest" description="Disordered" evidence="1">
    <location>
        <begin position="1"/>
        <end position="44"/>
    </location>
</feature>
<reference evidence="3 4" key="1">
    <citation type="submission" date="2019-06" db="EMBL/GenBank/DDBJ databases">
        <title>Sequencing the genomes of 1000 actinobacteria strains.</title>
        <authorList>
            <person name="Klenk H.-P."/>
        </authorList>
    </citation>
    <scope>NUCLEOTIDE SEQUENCE [LARGE SCALE GENOMIC DNA]</scope>
    <source>
        <strain evidence="3 4">DSM 18607</strain>
    </source>
</reference>
<evidence type="ECO:0000256" key="1">
    <source>
        <dbReference type="SAM" id="MobiDB-lite"/>
    </source>
</evidence>
<keyword evidence="2" id="KW-0472">Membrane</keyword>
<keyword evidence="4" id="KW-1185">Reference proteome</keyword>
<protein>
    <submittedName>
        <fullName evidence="3">Uncharacterized protein</fullName>
    </submittedName>
</protein>
<dbReference type="EMBL" id="VFMN01000001">
    <property type="protein sequence ID" value="TQJ08276.1"/>
    <property type="molecule type" value="Genomic_DNA"/>
</dbReference>
<feature type="region of interest" description="Disordered" evidence="1">
    <location>
        <begin position="110"/>
        <end position="134"/>
    </location>
</feature>